<evidence type="ECO:0000256" key="1">
    <source>
        <dbReference type="ARBA" id="ARBA00005513"/>
    </source>
</evidence>
<dbReference type="Pfam" id="PF00430">
    <property type="entry name" value="ATP-synt_B"/>
    <property type="match status" value="1"/>
</dbReference>
<keyword evidence="18" id="KW-1185">Reference proteome</keyword>
<comment type="function">
    <text evidence="11">Component of the F(0) channel, it forms part of the peripheral stalk, linking F(1) to F(0). The b'-subunit is a diverged and duplicated form of b found in plants and photosynthetic bacteria.</text>
</comment>
<evidence type="ECO:0000256" key="7">
    <source>
        <dbReference type="ARBA" id="ARBA00023065"/>
    </source>
</evidence>
<keyword evidence="3 13" id="KW-0138">CF(0)</keyword>
<feature type="coiled-coil region" evidence="15">
    <location>
        <begin position="59"/>
        <end position="148"/>
    </location>
</feature>
<evidence type="ECO:0000256" key="3">
    <source>
        <dbReference type="ARBA" id="ARBA00022547"/>
    </source>
</evidence>
<dbReference type="GO" id="GO:0012505">
    <property type="term" value="C:endomembrane system"/>
    <property type="evidence" value="ECO:0007669"/>
    <property type="project" value="UniProtKB-SubCell"/>
</dbReference>
<comment type="subcellular location">
    <subcellularLocation>
        <location evidence="13">Cell membrane</location>
        <topology evidence="13">Single-pass membrane protein</topology>
    </subcellularLocation>
    <subcellularLocation>
        <location evidence="12">Endomembrane system</location>
        <topology evidence="12">Single-pass membrane protein</topology>
    </subcellularLocation>
</comment>
<evidence type="ECO:0000256" key="8">
    <source>
        <dbReference type="ARBA" id="ARBA00023136"/>
    </source>
</evidence>
<keyword evidence="5 13" id="KW-0375">Hydrogen ion transport</keyword>
<protein>
    <recommendedName>
        <fullName evidence="13">ATP synthase subunit b</fullName>
    </recommendedName>
    <alternativeName>
        <fullName evidence="13">ATP synthase F(0) sector subunit b</fullName>
    </alternativeName>
    <alternativeName>
        <fullName evidence="13">ATPase subunit I</fullName>
    </alternativeName>
    <alternativeName>
        <fullName evidence="13">F-type ATPase subunit b</fullName>
        <shortName evidence="13">F-ATPase subunit b</shortName>
    </alternativeName>
</protein>
<dbReference type="EMBL" id="NHSD01000163">
    <property type="protein sequence ID" value="MBK5926768.1"/>
    <property type="molecule type" value="Genomic_DNA"/>
</dbReference>
<evidence type="ECO:0000256" key="15">
    <source>
        <dbReference type="SAM" id="Coils"/>
    </source>
</evidence>
<accession>A0A934TJH6</accession>
<evidence type="ECO:0000256" key="9">
    <source>
        <dbReference type="ARBA" id="ARBA00023310"/>
    </source>
</evidence>
<keyword evidence="16" id="KW-0732">Signal</keyword>
<evidence type="ECO:0000256" key="11">
    <source>
        <dbReference type="ARBA" id="ARBA00025614"/>
    </source>
</evidence>
<comment type="function">
    <text evidence="10 13">F(1)F(0) ATP synthase produces ATP from ADP in the presence of a proton or sodium gradient. F-type ATPases consist of two structural domains, F(1) containing the extramembraneous catalytic core and F(0) containing the membrane proton channel, linked together by a central stalk and a peripheral stalk. During catalysis, ATP synthesis in the catalytic domain of F(1) is coupled via a rotary mechanism of the central stalk subunits to proton translocation.</text>
</comment>
<dbReference type="RefSeq" id="WP_201156534.1">
    <property type="nucleotide sequence ID" value="NZ_NHSD01000163.1"/>
</dbReference>
<keyword evidence="8 13" id="KW-0472">Membrane</keyword>
<dbReference type="GO" id="GO:0045259">
    <property type="term" value="C:proton-transporting ATP synthase complex"/>
    <property type="evidence" value="ECO:0007669"/>
    <property type="project" value="UniProtKB-KW"/>
</dbReference>
<evidence type="ECO:0000256" key="10">
    <source>
        <dbReference type="ARBA" id="ARBA00025198"/>
    </source>
</evidence>
<keyword evidence="6 13" id="KW-1133">Transmembrane helix</keyword>
<dbReference type="CDD" id="cd06503">
    <property type="entry name" value="ATP-synt_Fo_b"/>
    <property type="match status" value="1"/>
</dbReference>
<evidence type="ECO:0000256" key="12">
    <source>
        <dbReference type="ARBA" id="ARBA00037847"/>
    </source>
</evidence>
<evidence type="ECO:0000256" key="13">
    <source>
        <dbReference type="HAMAP-Rule" id="MF_01398"/>
    </source>
</evidence>
<comment type="similarity">
    <text evidence="1 13 14">Belongs to the ATPase B chain family.</text>
</comment>
<dbReference type="AlphaFoldDB" id="A0A934TJH6"/>
<evidence type="ECO:0000256" key="6">
    <source>
        <dbReference type="ARBA" id="ARBA00022989"/>
    </source>
</evidence>
<dbReference type="InterPro" id="IPR002146">
    <property type="entry name" value="ATP_synth_b/b'su_bac/chlpt"/>
</dbReference>
<keyword evidence="7 13" id="KW-0406">Ion transport</keyword>
<reference evidence="17" key="1">
    <citation type="submission" date="2017-05" db="EMBL/GenBank/DDBJ databases">
        <authorList>
            <person name="Imhoff J.F."/>
            <person name="Rahn T."/>
            <person name="Kuenzel S."/>
            <person name="Neulinger S.C."/>
        </authorList>
    </citation>
    <scope>NUCLEOTIDE SEQUENCE</scope>
    <source>
        <strain evidence="17">LMG 28126</strain>
    </source>
</reference>
<dbReference type="PANTHER" id="PTHR33445:SF1">
    <property type="entry name" value="ATP SYNTHASE SUBUNIT B"/>
    <property type="match status" value="1"/>
</dbReference>
<comment type="subunit">
    <text evidence="13">F-type ATPases have 2 components, F(1) - the catalytic core - and F(0) - the membrane proton channel. F(1) has five subunits: alpha(3), beta(3), gamma(1), delta(1), epsilon(1). F(0) has three main subunits: a(1), b(2) and c(10-14). The alpha and beta chains form an alternating ring which encloses part of the gamma chain. F(1) is attached to F(0) by a central stalk formed by the gamma and epsilon chains, while a peripheral stalk is formed by the delta and b chains.</text>
</comment>
<dbReference type="NCBIfam" id="NF009989">
    <property type="entry name" value="PRK13455.1"/>
    <property type="match status" value="1"/>
</dbReference>
<feature type="signal peptide" evidence="16">
    <location>
        <begin position="1"/>
        <end position="18"/>
    </location>
</feature>
<evidence type="ECO:0000256" key="14">
    <source>
        <dbReference type="RuleBase" id="RU003848"/>
    </source>
</evidence>
<name>A0A934TJH6_9RHOB</name>
<dbReference type="Proteomes" id="UP000706333">
    <property type="component" value="Unassembled WGS sequence"/>
</dbReference>
<dbReference type="InterPro" id="IPR050059">
    <property type="entry name" value="ATP_synthase_B_chain"/>
</dbReference>
<gene>
    <name evidence="13" type="primary">atpF</name>
    <name evidence="17" type="ORF">CCR87_05300</name>
</gene>
<keyword evidence="4 13" id="KW-0812">Transmembrane</keyword>
<evidence type="ECO:0000256" key="5">
    <source>
        <dbReference type="ARBA" id="ARBA00022781"/>
    </source>
</evidence>
<comment type="caution">
    <text evidence="17">The sequence shown here is derived from an EMBL/GenBank/DDBJ whole genome shotgun (WGS) entry which is preliminary data.</text>
</comment>
<proteinExistence type="inferred from homology"/>
<keyword evidence="13" id="KW-1003">Cell membrane</keyword>
<keyword evidence="15" id="KW-0175">Coiled coil</keyword>
<dbReference type="GO" id="GO:0046961">
    <property type="term" value="F:proton-transporting ATPase activity, rotational mechanism"/>
    <property type="evidence" value="ECO:0007669"/>
    <property type="project" value="TreeGrafter"/>
</dbReference>
<feature type="chain" id="PRO_5038107431" description="ATP synthase subunit b" evidence="16">
    <location>
        <begin position="19"/>
        <end position="187"/>
    </location>
</feature>
<dbReference type="HAMAP" id="MF_01398">
    <property type="entry name" value="ATP_synth_b_bprime"/>
    <property type="match status" value="1"/>
</dbReference>
<feature type="transmembrane region" description="Helical" evidence="13">
    <location>
        <begin position="28"/>
        <end position="49"/>
    </location>
</feature>
<dbReference type="GO" id="GO:0005886">
    <property type="term" value="C:plasma membrane"/>
    <property type="evidence" value="ECO:0007669"/>
    <property type="project" value="UniProtKB-SubCell"/>
</dbReference>
<dbReference type="GO" id="GO:0046933">
    <property type="term" value="F:proton-transporting ATP synthase activity, rotational mechanism"/>
    <property type="evidence" value="ECO:0007669"/>
    <property type="project" value="UniProtKB-UniRule"/>
</dbReference>
<sequence>MKRLIILPALLGAGPALAAAGDYPFLSLYNTDIVVLLAFLLFIGILVYFKVPGKVTGFLDARTEQIRNDLDEARRLREEAQQLVAGYERKLREVKEQADRIVTRATQEAKDAAEQARRDMDAQVARRLAAAEEQLAASEAEAIRSVRNRAVAVAVAAATEVLAQQMSGAEAAKSIDAGIAEVEARLH</sequence>
<evidence type="ECO:0000256" key="2">
    <source>
        <dbReference type="ARBA" id="ARBA00022448"/>
    </source>
</evidence>
<evidence type="ECO:0000256" key="4">
    <source>
        <dbReference type="ARBA" id="ARBA00022692"/>
    </source>
</evidence>
<keyword evidence="2 13" id="KW-0813">Transport</keyword>
<evidence type="ECO:0000313" key="17">
    <source>
        <dbReference type="EMBL" id="MBK5926768.1"/>
    </source>
</evidence>
<organism evidence="17 18">
    <name type="scientific">Rhodobaculum claviforme</name>
    <dbReference type="NCBI Taxonomy" id="1549854"/>
    <lineage>
        <taxon>Bacteria</taxon>
        <taxon>Pseudomonadati</taxon>
        <taxon>Pseudomonadota</taxon>
        <taxon>Alphaproteobacteria</taxon>
        <taxon>Rhodobacterales</taxon>
        <taxon>Paracoccaceae</taxon>
        <taxon>Rhodobaculum</taxon>
    </lineage>
</organism>
<dbReference type="PANTHER" id="PTHR33445">
    <property type="entry name" value="ATP SYNTHASE SUBUNIT B', CHLOROPLASTIC"/>
    <property type="match status" value="1"/>
</dbReference>
<keyword evidence="9 13" id="KW-0066">ATP synthesis</keyword>
<evidence type="ECO:0000313" key="18">
    <source>
        <dbReference type="Proteomes" id="UP000706333"/>
    </source>
</evidence>
<evidence type="ECO:0000256" key="16">
    <source>
        <dbReference type="SAM" id="SignalP"/>
    </source>
</evidence>
<reference evidence="17" key="2">
    <citation type="journal article" date="2020" name="Microorganisms">
        <title>Osmotic Adaptation and Compatible Solute Biosynthesis of Phototrophic Bacteria as Revealed from Genome Analyses.</title>
        <authorList>
            <person name="Imhoff J.F."/>
            <person name="Rahn T."/>
            <person name="Kunzel S."/>
            <person name="Keller A."/>
            <person name="Neulinger S.C."/>
        </authorList>
    </citation>
    <scope>NUCLEOTIDE SEQUENCE</scope>
    <source>
        <strain evidence="17">LMG 28126</strain>
    </source>
</reference>